<evidence type="ECO:0000313" key="6">
    <source>
        <dbReference type="EMBL" id="VEU77950.1"/>
    </source>
</evidence>
<dbReference type="KEGG" id="mcob:NCTC10184_00164"/>
<dbReference type="GO" id="GO:0005737">
    <property type="term" value="C:cytoplasm"/>
    <property type="evidence" value="ECO:0007669"/>
    <property type="project" value="UniProtKB-SubCell"/>
</dbReference>
<evidence type="ECO:0000256" key="4">
    <source>
        <dbReference type="PIRSR" id="PIRSR001549-1"/>
    </source>
</evidence>
<dbReference type="CDD" id="cd00773">
    <property type="entry name" value="HisRS-like_core"/>
    <property type="match status" value="1"/>
</dbReference>
<comment type="subcellular location">
    <subcellularLocation>
        <location evidence="3">Cytoplasm</location>
    </subcellularLocation>
</comment>
<feature type="domain" description="Aminoacyl-transfer RNA synthetases class-II family profile" evidence="5">
    <location>
        <begin position="27"/>
        <end position="343"/>
    </location>
</feature>
<comment type="subunit">
    <text evidence="3">Homodimer.</text>
</comment>
<dbReference type="GO" id="GO:0006427">
    <property type="term" value="P:histidyl-tRNA aminoacylation"/>
    <property type="evidence" value="ECO:0007669"/>
    <property type="project" value="UniProtKB-UniRule"/>
</dbReference>
<dbReference type="Gene3D" id="3.30.930.10">
    <property type="entry name" value="Bira Bifunctional Protein, Domain 2"/>
    <property type="match status" value="1"/>
</dbReference>
<feature type="binding site" evidence="4">
    <location>
        <position position="130"/>
    </location>
    <ligand>
        <name>L-histidine</name>
        <dbReference type="ChEBI" id="CHEBI:57595"/>
    </ligand>
</feature>
<dbReference type="GO" id="GO:0005524">
    <property type="term" value="F:ATP binding"/>
    <property type="evidence" value="ECO:0007669"/>
    <property type="project" value="UniProtKB-UniRule"/>
</dbReference>
<evidence type="ECO:0000256" key="2">
    <source>
        <dbReference type="ARBA" id="ARBA00022840"/>
    </source>
</evidence>
<dbReference type="InterPro" id="IPR015807">
    <property type="entry name" value="His-tRNA-ligase"/>
</dbReference>
<keyword evidence="2 3" id="KW-0067">ATP-binding</keyword>
<dbReference type="Proteomes" id="UP000290876">
    <property type="component" value="Chromosome"/>
</dbReference>
<accession>A0A449B9U9</accession>
<dbReference type="InterPro" id="IPR004516">
    <property type="entry name" value="HisRS/HisZ"/>
</dbReference>
<gene>
    <name evidence="3 6" type="primary">hisS</name>
    <name evidence="6" type="ORF">NCTC10184_00164</name>
</gene>
<feature type="binding site" evidence="4">
    <location>
        <position position="126"/>
    </location>
    <ligand>
        <name>L-histidine</name>
        <dbReference type="ChEBI" id="CHEBI:57595"/>
    </ligand>
</feature>
<dbReference type="RefSeq" id="WP_129622804.1">
    <property type="nucleotide sequence ID" value="NZ_LR215043.1"/>
</dbReference>
<dbReference type="AlphaFoldDB" id="A0A449B9U9"/>
<dbReference type="InterPro" id="IPR041715">
    <property type="entry name" value="HisRS-like_core"/>
</dbReference>
<dbReference type="HAMAP" id="MF_00127">
    <property type="entry name" value="His_tRNA_synth"/>
    <property type="match status" value="1"/>
</dbReference>
<sequence length="435" mass="50532">MEYKRIKGTRDICGREARVQQYLKTLFFLETTSFGCDWIELPILESAELFRRNLETSDIVKKEMYEFEDKGKRKVTLRPEGTAGFVRAFVENKWYADTTSFKKFAYLGPMFRYEQPQKGRYRQFNQAGVEFLCDKNPFNDAEIIIFAYTFLQKFTPNIKLKLNSLGDNETRAQYQQALKNYLTKHKKQLSPLSQERLETNVLRILDDKVDSKLEIMDNAPKLESYLTPNSKAYFEKLKTILAANGIDFEQDDKLVRGLDYYDEVVFEIVSQSDQSGSQNTLIGGGRYSNLVSELGGPQLSACGFALGVDRLVDLLLEEETLPFVNSHLFKVHNQSIDLLMFVQSESDLDWAFKFVFQARKESINIELIKDTGLKTKKIFERANRYQIHNLIFFDSFASTNTYLYKNTQTNAKVTLDFNNVDWNQIIEMLKLNIKA</sequence>
<evidence type="ECO:0000256" key="1">
    <source>
        <dbReference type="ARBA" id="ARBA00008226"/>
    </source>
</evidence>
<feature type="binding site" evidence="4">
    <location>
        <position position="112"/>
    </location>
    <ligand>
        <name>L-histidine</name>
        <dbReference type="ChEBI" id="CHEBI:57595"/>
    </ligand>
</feature>
<evidence type="ECO:0000256" key="3">
    <source>
        <dbReference type="HAMAP-Rule" id="MF_00127"/>
    </source>
</evidence>
<dbReference type="PANTHER" id="PTHR43707:SF1">
    <property type="entry name" value="HISTIDINE--TRNA LIGASE, MITOCHONDRIAL-RELATED"/>
    <property type="match status" value="1"/>
</dbReference>
<dbReference type="GO" id="GO:0004821">
    <property type="term" value="F:histidine-tRNA ligase activity"/>
    <property type="evidence" value="ECO:0007669"/>
    <property type="project" value="UniProtKB-UniRule"/>
</dbReference>
<dbReference type="OrthoDB" id="9800814at2"/>
<dbReference type="InterPro" id="IPR045864">
    <property type="entry name" value="aa-tRNA-synth_II/BPL/LPL"/>
</dbReference>
<feature type="binding site" evidence="4">
    <location>
        <begin position="80"/>
        <end position="82"/>
    </location>
    <ligand>
        <name>L-histidine</name>
        <dbReference type="ChEBI" id="CHEBI:57595"/>
    </ligand>
</feature>
<evidence type="ECO:0000313" key="7">
    <source>
        <dbReference type="Proteomes" id="UP000290876"/>
    </source>
</evidence>
<dbReference type="InterPro" id="IPR006195">
    <property type="entry name" value="aa-tRNA-synth_II"/>
</dbReference>
<keyword evidence="3" id="KW-0963">Cytoplasm</keyword>
<feature type="binding site" evidence="4">
    <location>
        <position position="256"/>
    </location>
    <ligand>
        <name>L-histidine</name>
        <dbReference type="ChEBI" id="CHEBI:57595"/>
    </ligand>
</feature>
<keyword evidence="3" id="KW-0648">Protein biosynthesis</keyword>
<comment type="similarity">
    <text evidence="1 3">Belongs to the class-II aminoacyl-tRNA synthetase family.</text>
</comment>
<keyword evidence="7" id="KW-1185">Reference proteome</keyword>
<name>A0A449B9U9_9BACT</name>
<keyword evidence="3 6" id="KW-0436">Ligase</keyword>
<proteinExistence type="inferred from homology"/>
<dbReference type="SUPFAM" id="SSF55681">
    <property type="entry name" value="Class II aaRS and biotin synthetases"/>
    <property type="match status" value="1"/>
</dbReference>
<keyword evidence="3" id="KW-0547">Nucleotide-binding</keyword>
<dbReference type="PIRSF" id="PIRSF001549">
    <property type="entry name" value="His-tRNA_synth"/>
    <property type="match status" value="1"/>
</dbReference>
<keyword evidence="3 6" id="KW-0030">Aminoacyl-tRNA synthetase</keyword>
<dbReference type="EC" id="6.1.1.21" evidence="3"/>
<evidence type="ECO:0000259" key="5">
    <source>
        <dbReference type="PROSITE" id="PS50862"/>
    </source>
</evidence>
<reference evidence="6 7" key="1">
    <citation type="submission" date="2019-01" db="EMBL/GenBank/DDBJ databases">
        <authorList>
            <consortium name="Pathogen Informatics"/>
        </authorList>
    </citation>
    <scope>NUCLEOTIDE SEQUENCE [LARGE SCALE GENOMIC DNA]</scope>
    <source>
        <strain evidence="6 7">NCTC10184</strain>
    </source>
</reference>
<protein>
    <recommendedName>
        <fullName evidence="3">Histidine--tRNA ligase</fullName>
        <ecNumber evidence="3">6.1.1.21</ecNumber>
    </recommendedName>
    <alternativeName>
        <fullName evidence="3">Histidyl-tRNA synthetase</fullName>
        <shortName evidence="3">HisRS</shortName>
    </alternativeName>
</protein>
<dbReference type="EMBL" id="LR215043">
    <property type="protein sequence ID" value="VEU77950.1"/>
    <property type="molecule type" value="Genomic_DNA"/>
</dbReference>
<comment type="catalytic activity">
    <reaction evidence="3">
        <text>tRNA(His) + L-histidine + ATP = L-histidyl-tRNA(His) + AMP + diphosphate + H(+)</text>
        <dbReference type="Rhea" id="RHEA:17313"/>
        <dbReference type="Rhea" id="RHEA-COMP:9665"/>
        <dbReference type="Rhea" id="RHEA-COMP:9689"/>
        <dbReference type="ChEBI" id="CHEBI:15378"/>
        <dbReference type="ChEBI" id="CHEBI:30616"/>
        <dbReference type="ChEBI" id="CHEBI:33019"/>
        <dbReference type="ChEBI" id="CHEBI:57595"/>
        <dbReference type="ChEBI" id="CHEBI:78442"/>
        <dbReference type="ChEBI" id="CHEBI:78527"/>
        <dbReference type="ChEBI" id="CHEBI:456215"/>
        <dbReference type="EC" id="6.1.1.21"/>
    </reaction>
</comment>
<dbReference type="Pfam" id="PF13393">
    <property type="entry name" value="tRNA-synt_His"/>
    <property type="match status" value="1"/>
</dbReference>
<organism evidence="6 7">
    <name type="scientific">Mycoplasmopsis columbinasalis</name>
    <dbReference type="NCBI Taxonomy" id="114880"/>
    <lineage>
        <taxon>Bacteria</taxon>
        <taxon>Bacillati</taxon>
        <taxon>Mycoplasmatota</taxon>
        <taxon>Mycoplasmoidales</taxon>
        <taxon>Metamycoplasmataceae</taxon>
        <taxon>Mycoplasmopsis</taxon>
    </lineage>
</organism>
<dbReference type="PROSITE" id="PS50862">
    <property type="entry name" value="AA_TRNA_LIGASE_II"/>
    <property type="match status" value="1"/>
</dbReference>
<dbReference type="PANTHER" id="PTHR43707">
    <property type="entry name" value="HISTIDYL-TRNA SYNTHETASE"/>
    <property type="match status" value="1"/>
</dbReference>
<dbReference type="NCBIfam" id="TIGR00442">
    <property type="entry name" value="hisS"/>
    <property type="match status" value="1"/>
</dbReference>
<feature type="binding site" evidence="4">
    <location>
        <begin position="260"/>
        <end position="261"/>
    </location>
    <ligand>
        <name>L-histidine</name>
        <dbReference type="ChEBI" id="CHEBI:57595"/>
    </ligand>
</feature>